<keyword evidence="12" id="KW-1185">Reference proteome</keyword>
<evidence type="ECO:0000313" key="11">
    <source>
        <dbReference type="EMBL" id="RKR88130.1"/>
    </source>
</evidence>
<dbReference type="InterPro" id="IPR003594">
    <property type="entry name" value="HATPase_dom"/>
</dbReference>
<dbReference type="SMART" id="SM00387">
    <property type="entry name" value="HATPase_c"/>
    <property type="match status" value="1"/>
</dbReference>
<keyword evidence="9" id="KW-0472">Membrane</keyword>
<dbReference type="Proteomes" id="UP000277671">
    <property type="component" value="Unassembled WGS sequence"/>
</dbReference>
<dbReference type="GO" id="GO:0000155">
    <property type="term" value="F:phosphorelay sensor kinase activity"/>
    <property type="evidence" value="ECO:0007669"/>
    <property type="project" value="InterPro"/>
</dbReference>
<keyword evidence="4" id="KW-0808">Transferase</keyword>
<feature type="transmembrane region" description="Helical" evidence="9">
    <location>
        <begin position="152"/>
        <end position="174"/>
    </location>
</feature>
<evidence type="ECO:0000259" key="10">
    <source>
        <dbReference type="SMART" id="SM00387"/>
    </source>
</evidence>
<evidence type="ECO:0000256" key="2">
    <source>
        <dbReference type="ARBA" id="ARBA00012438"/>
    </source>
</evidence>
<dbReference type="GO" id="GO:0016020">
    <property type="term" value="C:membrane"/>
    <property type="evidence" value="ECO:0007669"/>
    <property type="project" value="InterPro"/>
</dbReference>
<dbReference type="Pfam" id="PF13796">
    <property type="entry name" value="Sensor"/>
    <property type="match status" value="1"/>
</dbReference>
<dbReference type="PANTHER" id="PTHR24421:SF10">
    <property type="entry name" value="NITRATE_NITRITE SENSOR PROTEIN NARQ"/>
    <property type="match status" value="1"/>
</dbReference>
<evidence type="ECO:0000256" key="7">
    <source>
        <dbReference type="ARBA" id="ARBA00022840"/>
    </source>
</evidence>
<evidence type="ECO:0000256" key="9">
    <source>
        <dbReference type="SAM" id="Phobius"/>
    </source>
</evidence>
<dbReference type="Gene3D" id="1.20.5.1930">
    <property type="match status" value="1"/>
</dbReference>
<dbReference type="CDD" id="cd16917">
    <property type="entry name" value="HATPase_UhpB-NarQ-NarX-like"/>
    <property type="match status" value="1"/>
</dbReference>
<keyword evidence="6 11" id="KW-0418">Kinase</keyword>
<keyword evidence="8" id="KW-0902">Two-component regulatory system</keyword>
<evidence type="ECO:0000256" key="5">
    <source>
        <dbReference type="ARBA" id="ARBA00022741"/>
    </source>
</evidence>
<keyword evidence="7" id="KW-0067">ATP-binding</keyword>
<evidence type="ECO:0000256" key="8">
    <source>
        <dbReference type="ARBA" id="ARBA00023012"/>
    </source>
</evidence>
<name>A0A495JGG7_9ACTN</name>
<comment type="catalytic activity">
    <reaction evidence="1">
        <text>ATP + protein L-histidine = ADP + protein N-phospho-L-histidine.</text>
        <dbReference type="EC" id="2.7.13.3"/>
    </reaction>
</comment>
<keyword evidence="5" id="KW-0547">Nucleotide-binding</keyword>
<dbReference type="Pfam" id="PF07730">
    <property type="entry name" value="HisKA_3"/>
    <property type="match status" value="1"/>
</dbReference>
<dbReference type="EC" id="2.7.13.3" evidence="2"/>
<dbReference type="PANTHER" id="PTHR24421">
    <property type="entry name" value="NITRATE/NITRITE SENSOR PROTEIN NARX-RELATED"/>
    <property type="match status" value="1"/>
</dbReference>
<evidence type="ECO:0000256" key="3">
    <source>
        <dbReference type="ARBA" id="ARBA00022553"/>
    </source>
</evidence>
<dbReference type="InterPro" id="IPR050482">
    <property type="entry name" value="Sensor_HK_TwoCompSys"/>
</dbReference>
<feature type="transmembrane region" description="Helical" evidence="9">
    <location>
        <begin position="194"/>
        <end position="227"/>
    </location>
</feature>
<dbReference type="OrthoDB" id="4198152at2"/>
<feature type="transmembrane region" description="Helical" evidence="9">
    <location>
        <begin position="27"/>
        <end position="53"/>
    </location>
</feature>
<evidence type="ECO:0000313" key="12">
    <source>
        <dbReference type="Proteomes" id="UP000277671"/>
    </source>
</evidence>
<keyword evidence="9" id="KW-0812">Transmembrane</keyword>
<evidence type="ECO:0000256" key="1">
    <source>
        <dbReference type="ARBA" id="ARBA00000085"/>
    </source>
</evidence>
<dbReference type="AlphaFoldDB" id="A0A495JGG7"/>
<dbReference type="EMBL" id="RBKT01000001">
    <property type="protein sequence ID" value="RKR88130.1"/>
    <property type="molecule type" value="Genomic_DNA"/>
</dbReference>
<accession>A0A495JGG7</accession>
<evidence type="ECO:0000256" key="6">
    <source>
        <dbReference type="ARBA" id="ARBA00022777"/>
    </source>
</evidence>
<evidence type="ECO:0000256" key="4">
    <source>
        <dbReference type="ARBA" id="ARBA00022679"/>
    </source>
</evidence>
<dbReference type="GO" id="GO:0046983">
    <property type="term" value="F:protein dimerization activity"/>
    <property type="evidence" value="ECO:0007669"/>
    <property type="project" value="InterPro"/>
</dbReference>
<dbReference type="GO" id="GO:0005524">
    <property type="term" value="F:ATP binding"/>
    <property type="evidence" value="ECO:0007669"/>
    <property type="project" value="UniProtKB-KW"/>
</dbReference>
<dbReference type="Pfam" id="PF02518">
    <property type="entry name" value="HATPase_c"/>
    <property type="match status" value="1"/>
</dbReference>
<feature type="domain" description="Histidine kinase/HSP90-like ATPase" evidence="10">
    <location>
        <begin position="355"/>
        <end position="445"/>
    </location>
</feature>
<comment type="caution">
    <text evidence="11">The sequence shown here is derived from an EMBL/GenBank/DDBJ whole genome shotgun (WGS) entry which is preliminary data.</text>
</comment>
<protein>
    <recommendedName>
        <fullName evidence="2">histidine kinase</fullName>
        <ecNumber evidence="2">2.7.13.3</ecNumber>
    </recommendedName>
</protein>
<dbReference type="SUPFAM" id="SSF55874">
    <property type="entry name" value="ATPase domain of HSP90 chaperone/DNA topoisomerase II/histidine kinase"/>
    <property type="match status" value="1"/>
</dbReference>
<dbReference type="Gene3D" id="3.30.565.10">
    <property type="entry name" value="Histidine kinase-like ATPase, C-terminal domain"/>
    <property type="match status" value="1"/>
</dbReference>
<dbReference type="InterPro" id="IPR036890">
    <property type="entry name" value="HATPase_C_sf"/>
</dbReference>
<reference evidence="11 12" key="1">
    <citation type="submission" date="2018-10" db="EMBL/GenBank/DDBJ databases">
        <title>Sequencing the genomes of 1000 actinobacteria strains.</title>
        <authorList>
            <person name="Klenk H.-P."/>
        </authorList>
    </citation>
    <scope>NUCLEOTIDE SEQUENCE [LARGE SCALE GENOMIC DNA]</scope>
    <source>
        <strain evidence="11 12">DSM 45175</strain>
    </source>
</reference>
<proteinExistence type="predicted"/>
<keyword evidence="9" id="KW-1133">Transmembrane helix</keyword>
<organism evidence="11 12">
    <name type="scientific">Micromonospora pisi</name>
    <dbReference type="NCBI Taxonomy" id="589240"/>
    <lineage>
        <taxon>Bacteria</taxon>
        <taxon>Bacillati</taxon>
        <taxon>Actinomycetota</taxon>
        <taxon>Actinomycetes</taxon>
        <taxon>Micromonosporales</taxon>
        <taxon>Micromonosporaceae</taxon>
        <taxon>Micromonospora</taxon>
    </lineage>
</organism>
<sequence>MENGPTTPLESLRQRRFLISAWPWRSLGYLLTTALVAAAVGVPWLILGTPWLFALHRLTSGGFQPVESRLGVVLFGTLLGAVLIAVCGPLIGLPVAALERRRLRLISTRPVESGHARVREPGPWPWLRTRYTEAATWRAVGYTFLLVTAAPLLYGAVLLVPLLILTLLAAPFLVADGSGPFEIGRITIDSAASARWAALVGLLLFPLVPYLLALLAGAHGAVARLLLHRGADDRLRAELVEVAHSRARLVDAFESERRRIERDLHDGAQQRLVSLTLQLGLARLDLPAESPAAGPLATAHEQAKQAMVELREIIHGIHPQILTERGLPAALAELADRCPIPVTVQGDLSGRLPGHLEAATYFVVAEALTNAARHSAATGVRVDLARQDGQLTVRISDDGHGGADPAHGTGLTGLADRLAAVGGRMLLSSPPGGPTLLQVELPCPR</sequence>
<dbReference type="InterPro" id="IPR011712">
    <property type="entry name" value="Sig_transdc_His_kin_sub3_dim/P"/>
</dbReference>
<keyword evidence="3" id="KW-0597">Phosphoprotein</keyword>
<gene>
    <name evidence="11" type="ORF">BDK92_2437</name>
</gene>
<feature type="transmembrane region" description="Helical" evidence="9">
    <location>
        <begin position="73"/>
        <end position="98"/>
    </location>
</feature>
<dbReference type="InterPro" id="IPR025828">
    <property type="entry name" value="Put_sensor_dom"/>
</dbReference>